<proteinExistence type="predicted"/>
<dbReference type="InterPro" id="IPR056924">
    <property type="entry name" value="SH3_Tf2-1"/>
</dbReference>
<dbReference type="EnsemblPlants" id="evm.model.08.749">
    <property type="protein sequence ID" value="cds.evm.model.08.749"/>
    <property type="gene ID" value="evm.TU.08.749"/>
</dbReference>
<accession>A0A803QC89</accession>
<dbReference type="SUPFAM" id="SSF54160">
    <property type="entry name" value="Chromo domain-like"/>
    <property type="match status" value="1"/>
</dbReference>
<organism evidence="2 3">
    <name type="scientific">Cannabis sativa</name>
    <name type="common">Hemp</name>
    <name type="synonym">Marijuana</name>
    <dbReference type="NCBI Taxonomy" id="3483"/>
    <lineage>
        <taxon>Eukaryota</taxon>
        <taxon>Viridiplantae</taxon>
        <taxon>Streptophyta</taxon>
        <taxon>Embryophyta</taxon>
        <taxon>Tracheophyta</taxon>
        <taxon>Spermatophyta</taxon>
        <taxon>Magnoliopsida</taxon>
        <taxon>eudicotyledons</taxon>
        <taxon>Gunneridae</taxon>
        <taxon>Pentapetalae</taxon>
        <taxon>rosids</taxon>
        <taxon>fabids</taxon>
        <taxon>Rosales</taxon>
        <taxon>Cannabaceae</taxon>
        <taxon>Cannabis</taxon>
    </lineage>
</organism>
<name>A0A803QC89_CANSA</name>
<dbReference type="PANTHER" id="PTHR46148">
    <property type="entry name" value="CHROMO DOMAIN-CONTAINING PROTEIN"/>
    <property type="match status" value="1"/>
</dbReference>
<protein>
    <recommendedName>
        <fullName evidence="1">Tf2-1-like SH3-like domain-containing protein</fullName>
    </recommendedName>
</protein>
<evidence type="ECO:0000259" key="1">
    <source>
        <dbReference type="Pfam" id="PF24626"/>
    </source>
</evidence>
<evidence type="ECO:0000313" key="3">
    <source>
        <dbReference type="Proteomes" id="UP000596661"/>
    </source>
</evidence>
<dbReference type="AlphaFoldDB" id="A0A803QC89"/>
<keyword evidence="3" id="KW-1185">Reference proteome</keyword>
<dbReference type="Gramene" id="evm.model.08.749">
    <property type="protein sequence ID" value="cds.evm.model.08.749"/>
    <property type="gene ID" value="evm.TU.08.749"/>
</dbReference>
<dbReference type="EMBL" id="UZAU01000692">
    <property type="status" value="NOT_ANNOTATED_CDS"/>
    <property type="molecule type" value="Genomic_DNA"/>
</dbReference>
<dbReference type="Pfam" id="PF24626">
    <property type="entry name" value="SH3_Tf2-1"/>
    <property type="match status" value="1"/>
</dbReference>
<dbReference type="PANTHER" id="PTHR46148:SF52">
    <property type="entry name" value="OS04G0603800 PROTEIN"/>
    <property type="match status" value="1"/>
</dbReference>
<feature type="domain" description="Tf2-1-like SH3-like" evidence="1">
    <location>
        <begin position="143"/>
        <end position="206"/>
    </location>
</feature>
<sequence>MEHLKWLTKILGYDFEIQYKSGLENRDVDALLRVHGEVSLAAIFVPSVLSIPDLQARNAANPTLSKVLKELANNHDGGGFSLVQGCLKFRGRLVLPAVSPFIPLLLREYYSNNIGGHSGVFKTFHRLVAEFYCAECTRTFRIGDMVYVKLQPYRQHTVAKRPNEKLSPRNCGLFQVLAHIRTIAYWLQLPSEATIHLVFHVSLLRTALGPNQQASPLPPGLTANLEWMLEPETVLGICRKTHKTSPQALIKWQNLLELEATWEDFSVIYLPFTLRIS</sequence>
<dbReference type="InterPro" id="IPR016197">
    <property type="entry name" value="Chromo-like_dom_sf"/>
</dbReference>
<dbReference type="Proteomes" id="UP000596661">
    <property type="component" value="Chromosome 8"/>
</dbReference>
<evidence type="ECO:0000313" key="2">
    <source>
        <dbReference type="EnsemblPlants" id="cds.evm.model.08.749"/>
    </source>
</evidence>
<reference evidence="2" key="1">
    <citation type="submission" date="2018-11" db="EMBL/GenBank/DDBJ databases">
        <authorList>
            <person name="Grassa J C."/>
        </authorList>
    </citation>
    <scope>NUCLEOTIDE SEQUENCE [LARGE SCALE GENOMIC DNA]</scope>
</reference>
<reference evidence="2" key="2">
    <citation type="submission" date="2021-03" db="UniProtKB">
        <authorList>
            <consortium name="EnsemblPlants"/>
        </authorList>
    </citation>
    <scope>IDENTIFICATION</scope>
</reference>